<evidence type="ECO:0000313" key="7">
    <source>
        <dbReference type="EMBL" id="CAB4848490.1"/>
    </source>
</evidence>
<dbReference type="Gene3D" id="3.90.79.10">
    <property type="entry name" value="Nucleoside Triphosphate Pyrophosphohydrolase"/>
    <property type="match status" value="1"/>
</dbReference>
<dbReference type="EMBL" id="CAFBOL010000031">
    <property type="protein sequence ID" value="CAB4989656.1"/>
    <property type="molecule type" value="Genomic_DNA"/>
</dbReference>
<dbReference type="InterPro" id="IPR059176">
    <property type="entry name" value="UDP-X_N"/>
</dbReference>
<dbReference type="EMBL" id="CAEZYF010000013">
    <property type="protein sequence ID" value="CAB4730875.1"/>
    <property type="molecule type" value="Genomic_DNA"/>
</dbReference>
<comment type="cofactor">
    <cofactor evidence="1">
        <name>Mg(2+)</name>
        <dbReference type="ChEBI" id="CHEBI:18420"/>
    </cofactor>
</comment>
<evidence type="ECO:0000313" key="8">
    <source>
        <dbReference type="EMBL" id="CAB4943309.1"/>
    </source>
</evidence>
<dbReference type="AlphaFoldDB" id="A0A6J6S8A9"/>
<evidence type="ECO:0000313" key="5">
    <source>
        <dbReference type="EMBL" id="CAB4730875.1"/>
    </source>
</evidence>
<evidence type="ECO:0000256" key="2">
    <source>
        <dbReference type="ARBA" id="ARBA00022801"/>
    </source>
</evidence>
<accession>A0A6J6S8A9</accession>
<dbReference type="EMBL" id="CAFAAV010000338">
    <property type="protein sequence ID" value="CAB4835810.1"/>
    <property type="molecule type" value="Genomic_DNA"/>
</dbReference>
<dbReference type="InterPro" id="IPR015797">
    <property type="entry name" value="NUDIX_hydrolase-like_dom_sf"/>
</dbReference>
<dbReference type="PROSITE" id="PS51462">
    <property type="entry name" value="NUDIX"/>
    <property type="match status" value="1"/>
</dbReference>
<dbReference type="EMBL" id="CAFBMT010000014">
    <property type="protein sequence ID" value="CAB4943309.1"/>
    <property type="molecule type" value="Genomic_DNA"/>
</dbReference>
<feature type="domain" description="Nudix hydrolase" evidence="3">
    <location>
        <begin position="84"/>
        <end position="210"/>
    </location>
</feature>
<dbReference type="InterPro" id="IPR000086">
    <property type="entry name" value="NUDIX_hydrolase_dom"/>
</dbReference>
<dbReference type="Pfam" id="PF00293">
    <property type="entry name" value="NUDIX"/>
    <property type="match status" value="1"/>
</dbReference>
<evidence type="ECO:0000259" key="3">
    <source>
        <dbReference type="PROSITE" id="PS51462"/>
    </source>
</evidence>
<name>A0A6J6S8A9_9ZZZZ</name>
<evidence type="ECO:0000313" key="4">
    <source>
        <dbReference type="EMBL" id="CAB4364383.1"/>
    </source>
</evidence>
<keyword evidence="2" id="KW-0378">Hydrolase</keyword>
<sequence length="239" mass="26078">MSDASPNDFTRDLTRWSESLVGIARTGLAFTQSLYERERFEEVLHVAADIKAAADEALEVRRESDHFVQEWMDDIGEGIPGYVTPKVAIGAVVGNDSGEILLVQRSDSGVWLYPTGWADVGYSPAEVVVKEVLEETGIECEPVQLMAVIDGQRAGFSRFGMYLLLFHCRATGGSLVPHPLETADVGWFRRDALPENTVGAKWWGPGAFAAIDGARTATVFEAPRSPVWRGDAAHAQGQV</sequence>
<dbReference type="EMBL" id="CAFBIY010000027">
    <property type="protein sequence ID" value="CAB4848490.1"/>
    <property type="molecule type" value="Genomic_DNA"/>
</dbReference>
<dbReference type="PANTHER" id="PTHR43046">
    <property type="entry name" value="GDP-MANNOSE MANNOSYL HYDROLASE"/>
    <property type="match status" value="1"/>
</dbReference>
<dbReference type="GO" id="GO:0016787">
    <property type="term" value="F:hydrolase activity"/>
    <property type="evidence" value="ECO:0007669"/>
    <property type="project" value="UniProtKB-KW"/>
</dbReference>
<protein>
    <submittedName>
        <fullName evidence="5">Unannotated protein</fullName>
    </submittedName>
</protein>
<evidence type="ECO:0000313" key="9">
    <source>
        <dbReference type="EMBL" id="CAB4989656.1"/>
    </source>
</evidence>
<dbReference type="Pfam" id="PF12535">
    <property type="entry name" value="Nudix_N"/>
    <property type="match status" value="1"/>
</dbReference>
<proteinExistence type="predicted"/>
<organism evidence="5">
    <name type="scientific">freshwater metagenome</name>
    <dbReference type="NCBI Taxonomy" id="449393"/>
    <lineage>
        <taxon>unclassified sequences</taxon>
        <taxon>metagenomes</taxon>
        <taxon>ecological metagenomes</taxon>
    </lineage>
</organism>
<evidence type="ECO:0000313" key="6">
    <source>
        <dbReference type="EMBL" id="CAB4835810.1"/>
    </source>
</evidence>
<gene>
    <name evidence="5" type="ORF">UFOPK2656_02103</name>
    <name evidence="6" type="ORF">UFOPK3099_02888</name>
    <name evidence="7" type="ORF">UFOPK3267_00716</name>
    <name evidence="8" type="ORF">UFOPK3651_02346</name>
    <name evidence="9" type="ORF">UFOPK3931_01393</name>
    <name evidence="4" type="ORF">UFOPK4189_02145</name>
</gene>
<dbReference type="SUPFAM" id="SSF55811">
    <property type="entry name" value="Nudix"/>
    <property type="match status" value="1"/>
</dbReference>
<evidence type="ECO:0000256" key="1">
    <source>
        <dbReference type="ARBA" id="ARBA00001946"/>
    </source>
</evidence>
<dbReference type="PANTHER" id="PTHR43046:SF16">
    <property type="entry name" value="ADP-RIBOSE PYROPHOSPHATASE YJHB-RELATED"/>
    <property type="match status" value="1"/>
</dbReference>
<reference evidence="5" key="1">
    <citation type="submission" date="2020-05" db="EMBL/GenBank/DDBJ databases">
        <authorList>
            <person name="Chiriac C."/>
            <person name="Salcher M."/>
            <person name="Ghai R."/>
            <person name="Kavagutti S V."/>
        </authorList>
    </citation>
    <scope>NUCLEOTIDE SEQUENCE</scope>
</reference>
<dbReference type="EMBL" id="CAESGF010000013">
    <property type="protein sequence ID" value="CAB4364383.1"/>
    <property type="molecule type" value="Genomic_DNA"/>
</dbReference>
<dbReference type="Gene3D" id="6.10.250.1120">
    <property type="match status" value="1"/>
</dbReference>